<dbReference type="PROSITE" id="PS51297">
    <property type="entry name" value="K_BOX"/>
    <property type="match status" value="1"/>
</dbReference>
<dbReference type="SMART" id="SM00432">
    <property type="entry name" value="MADS"/>
    <property type="match status" value="1"/>
</dbReference>
<dbReference type="AlphaFoldDB" id="A0AAD3Y4P8"/>
<protein>
    <submittedName>
        <fullName evidence="10">Uncharacterized protein</fullName>
    </submittedName>
</protein>
<name>A0AAD3Y4P8_NEPGR</name>
<dbReference type="Proteomes" id="UP001279734">
    <property type="component" value="Unassembled WGS sequence"/>
</dbReference>
<dbReference type="SUPFAM" id="SSF55455">
    <property type="entry name" value="SRF-like"/>
    <property type="match status" value="1"/>
</dbReference>
<evidence type="ECO:0000259" key="9">
    <source>
        <dbReference type="PROSITE" id="PS51297"/>
    </source>
</evidence>
<dbReference type="InterPro" id="IPR033896">
    <property type="entry name" value="MEF2-like_N"/>
</dbReference>
<evidence type="ECO:0000256" key="2">
    <source>
        <dbReference type="ARBA" id="ARBA00023015"/>
    </source>
</evidence>
<keyword evidence="2" id="KW-0805">Transcription regulation</keyword>
<dbReference type="InterPro" id="IPR002100">
    <property type="entry name" value="TF_MADSbox"/>
</dbReference>
<evidence type="ECO:0000256" key="3">
    <source>
        <dbReference type="ARBA" id="ARBA00023125"/>
    </source>
</evidence>
<keyword evidence="11" id="KW-1185">Reference proteome</keyword>
<dbReference type="CDD" id="cd00265">
    <property type="entry name" value="MADS_MEF2_like"/>
    <property type="match status" value="1"/>
</dbReference>
<feature type="compositionally biased region" description="Basic and acidic residues" evidence="7">
    <location>
        <begin position="224"/>
        <end position="246"/>
    </location>
</feature>
<keyword evidence="4" id="KW-0804">Transcription</keyword>
<organism evidence="10 11">
    <name type="scientific">Nepenthes gracilis</name>
    <name type="common">Slender pitcher plant</name>
    <dbReference type="NCBI Taxonomy" id="150966"/>
    <lineage>
        <taxon>Eukaryota</taxon>
        <taxon>Viridiplantae</taxon>
        <taxon>Streptophyta</taxon>
        <taxon>Embryophyta</taxon>
        <taxon>Tracheophyta</taxon>
        <taxon>Spermatophyta</taxon>
        <taxon>Magnoliopsida</taxon>
        <taxon>eudicotyledons</taxon>
        <taxon>Gunneridae</taxon>
        <taxon>Pentapetalae</taxon>
        <taxon>Caryophyllales</taxon>
        <taxon>Nepenthaceae</taxon>
        <taxon>Nepenthes</taxon>
    </lineage>
</organism>
<dbReference type="PRINTS" id="PR00404">
    <property type="entry name" value="MADSDOMAIN"/>
</dbReference>
<dbReference type="PANTHER" id="PTHR48019">
    <property type="entry name" value="SERUM RESPONSE FACTOR HOMOLOG"/>
    <property type="match status" value="1"/>
</dbReference>
<dbReference type="GO" id="GO:0046983">
    <property type="term" value="F:protein dimerization activity"/>
    <property type="evidence" value="ECO:0007669"/>
    <property type="project" value="InterPro"/>
</dbReference>
<dbReference type="GO" id="GO:0005634">
    <property type="term" value="C:nucleus"/>
    <property type="evidence" value="ECO:0007669"/>
    <property type="project" value="UniProtKB-SubCell"/>
</dbReference>
<evidence type="ECO:0000313" key="10">
    <source>
        <dbReference type="EMBL" id="GMH27254.1"/>
    </source>
</evidence>
<comment type="subcellular location">
    <subcellularLocation>
        <location evidence="1">Nucleus</location>
    </subcellularLocation>
</comment>
<gene>
    <name evidence="10" type="ORF">Nepgr_029097</name>
</gene>
<accession>A0AAD3Y4P8</accession>
<evidence type="ECO:0000313" key="11">
    <source>
        <dbReference type="Proteomes" id="UP001279734"/>
    </source>
</evidence>
<evidence type="ECO:0000256" key="5">
    <source>
        <dbReference type="ARBA" id="ARBA00023242"/>
    </source>
</evidence>
<keyword evidence="3" id="KW-0238">DNA-binding</keyword>
<evidence type="ECO:0000256" key="7">
    <source>
        <dbReference type="SAM" id="MobiDB-lite"/>
    </source>
</evidence>
<reference evidence="10" key="1">
    <citation type="submission" date="2023-05" db="EMBL/GenBank/DDBJ databases">
        <title>Nepenthes gracilis genome sequencing.</title>
        <authorList>
            <person name="Fukushima K."/>
        </authorList>
    </citation>
    <scope>NUCLEOTIDE SEQUENCE</scope>
    <source>
        <strain evidence="10">SING2019-196</strain>
    </source>
</reference>
<evidence type="ECO:0000256" key="6">
    <source>
        <dbReference type="SAM" id="Coils"/>
    </source>
</evidence>
<dbReference type="Gene3D" id="3.40.1810.10">
    <property type="entry name" value="Transcription factor, MADS-box"/>
    <property type="match status" value="1"/>
</dbReference>
<dbReference type="EMBL" id="BSYO01000032">
    <property type="protein sequence ID" value="GMH27254.1"/>
    <property type="molecule type" value="Genomic_DNA"/>
</dbReference>
<dbReference type="GO" id="GO:0003700">
    <property type="term" value="F:DNA-binding transcription factor activity"/>
    <property type="evidence" value="ECO:0007669"/>
    <property type="project" value="InterPro"/>
</dbReference>
<comment type="caution">
    <text evidence="10">The sequence shown here is derived from an EMBL/GenBank/DDBJ whole genome shotgun (WGS) entry which is preliminary data.</text>
</comment>
<keyword evidence="6" id="KW-0175">Coiled coil</keyword>
<dbReference type="PROSITE" id="PS50066">
    <property type="entry name" value="MADS_BOX_2"/>
    <property type="match status" value="1"/>
</dbReference>
<dbReference type="InterPro" id="IPR002487">
    <property type="entry name" value="TF_Kbox"/>
</dbReference>
<feature type="coiled-coil region" evidence="6">
    <location>
        <begin position="78"/>
        <end position="112"/>
    </location>
</feature>
<feature type="region of interest" description="Disordered" evidence="7">
    <location>
        <begin position="186"/>
        <end position="254"/>
    </location>
</feature>
<dbReference type="Pfam" id="PF00319">
    <property type="entry name" value="SRF-TF"/>
    <property type="match status" value="1"/>
</dbReference>
<proteinExistence type="predicted"/>
<dbReference type="GO" id="GO:0000977">
    <property type="term" value="F:RNA polymerase II transcription regulatory region sequence-specific DNA binding"/>
    <property type="evidence" value="ECO:0007669"/>
    <property type="project" value="InterPro"/>
</dbReference>
<sequence length="254" mass="28434">MGRGKIEIKKIENANSRQVTFSKRRAGLLKKSRELAILCDAEVAVIIFSSTGKLFEFASSCMKKTLLRYHDSVVSSETELAEQEVQDDSNELKILRDEIANLQAKQTRLLGRELTGLSISELQHIEGQLNEGLRSVKERKEKLLMEQLELSRVQVAELRGFLLPSEHAVRGYLEFYPTERKISPEKNGFSCSDVANNSESEKEDSNITLHLGPPSGIHRKRKAAEKGTFSDKSGTEVAEKETRSGKSESQVSPL</sequence>
<dbReference type="Pfam" id="PF01486">
    <property type="entry name" value="K-box"/>
    <property type="match status" value="1"/>
</dbReference>
<dbReference type="GO" id="GO:0045944">
    <property type="term" value="P:positive regulation of transcription by RNA polymerase II"/>
    <property type="evidence" value="ECO:0007669"/>
    <property type="project" value="InterPro"/>
</dbReference>
<dbReference type="InterPro" id="IPR050142">
    <property type="entry name" value="MADS-box/MEF2_TF"/>
</dbReference>
<feature type="compositionally biased region" description="Polar residues" evidence="7">
    <location>
        <begin position="189"/>
        <end position="198"/>
    </location>
</feature>
<dbReference type="InterPro" id="IPR036879">
    <property type="entry name" value="TF_MADSbox_sf"/>
</dbReference>
<feature type="domain" description="K-box" evidence="9">
    <location>
        <begin position="85"/>
        <end position="169"/>
    </location>
</feature>
<evidence type="ECO:0000256" key="1">
    <source>
        <dbReference type="ARBA" id="ARBA00004123"/>
    </source>
</evidence>
<keyword evidence="5" id="KW-0539">Nucleus</keyword>
<feature type="domain" description="MADS-box" evidence="8">
    <location>
        <begin position="1"/>
        <end position="61"/>
    </location>
</feature>
<evidence type="ECO:0000259" key="8">
    <source>
        <dbReference type="PROSITE" id="PS50066"/>
    </source>
</evidence>
<evidence type="ECO:0000256" key="4">
    <source>
        <dbReference type="ARBA" id="ARBA00023163"/>
    </source>
</evidence>